<dbReference type="PROSITE" id="PS00518">
    <property type="entry name" value="ZF_RING_1"/>
    <property type="match status" value="1"/>
</dbReference>
<evidence type="ECO:0000313" key="12">
    <source>
        <dbReference type="EMBL" id="CEK81924.1"/>
    </source>
</evidence>
<evidence type="ECO:0000256" key="1">
    <source>
        <dbReference type="ARBA" id="ARBA00004496"/>
    </source>
</evidence>
<dbReference type="InterPro" id="IPR017907">
    <property type="entry name" value="Znf_RING_CS"/>
</dbReference>
<evidence type="ECO:0000256" key="6">
    <source>
        <dbReference type="ARBA" id="ARBA00022833"/>
    </source>
</evidence>
<proteinExistence type="inferred from homology"/>
<evidence type="ECO:0000256" key="7">
    <source>
        <dbReference type="ARBA" id="ARBA00035131"/>
    </source>
</evidence>
<organism evidence="12">
    <name type="scientific">Arion vulgaris</name>
    <dbReference type="NCBI Taxonomy" id="1028688"/>
    <lineage>
        <taxon>Eukaryota</taxon>
        <taxon>Metazoa</taxon>
        <taxon>Spiralia</taxon>
        <taxon>Lophotrochozoa</taxon>
        <taxon>Mollusca</taxon>
        <taxon>Gastropoda</taxon>
        <taxon>Heterobranchia</taxon>
        <taxon>Euthyneura</taxon>
        <taxon>Panpulmonata</taxon>
        <taxon>Eupulmonata</taxon>
        <taxon>Stylommatophora</taxon>
        <taxon>Helicina</taxon>
        <taxon>Arionoidea</taxon>
        <taxon>Arionidae</taxon>
        <taxon>Arion</taxon>
    </lineage>
</organism>
<feature type="region of interest" description="Disordered" evidence="10">
    <location>
        <begin position="789"/>
        <end position="841"/>
    </location>
</feature>
<evidence type="ECO:0000256" key="8">
    <source>
        <dbReference type="ARBA" id="ARBA00035390"/>
    </source>
</evidence>
<dbReference type="SMART" id="SM00184">
    <property type="entry name" value="RING"/>
    <property type="match status" value="1"/>
</dbReference>
<feature type="compositionally biased region" description="Polar residues" evidence="10">
    <location>
        <begin position="832"/>
        <end position="841"/>
    </location>
</feature>
<keyword evidence="3" id="KW-0963">Cytoplasm</keyword>
<dbReference type="EMBL" id="HACG01035059">
    <property type="protein sequence ID" value="CEK81924.1"/>
    <property type="molecule type" value="Transcribed_RNA"/>
</dbReference>
<comment type="similarity">
    <text evidence="2">Belongs to the RNF10 family.</text>
</comment>
<evidence type="ECO:0000256" key="10">
    <source>
        <dbReference type="SAM" id="MobiDB-lite"/>
    </source>
</evidence>
<dbReference type="GO" id="GO:0045944">
    <property type="term" value="P:positive regulation of transcription by RNA polymerase II"/>
    <property type="evidence" value="ECO:0007669"/>
    <property type="project" value="TreeGrafter"/>
</dbReference>
<dbReference type="InterPro" id="IPR027370">
    <property type="entry name" value="Znf-RING_euk"/>
</dbReference>
<dbReference type="GO" id="GO:0005737">
    <property type="term" value="C:cytoplasm"/>
    <property type="evidence" value="ECO:0007669"/>
    <property type="project" value="UniProtKB-SubCell"/>
</dbReference>
<keyword evidence="4" id="KW-0479">Metal-binding</keyword>
<feature type="compositionally biased region" description="Polar residues" evidence="10">
    <location>
        <begin position="18"/>
        <end position="27"/>
    </location>
</feature>
<feature type="region of interest" description="Disordered" evidence="10">
    <location>
        <begin position="1"/>
        <end position="86"/>
    </location>
</feature>
<feature type="domain" description="RING-type" evidence="11">
    <location>
        <begin position="203"/>
        <end position="246"/>
    </location>
</feature>
<dbReference type="AlphaFoldDB" id="A0A0B7ALL1"/>
<keyword evidence="6" id="KW-0862">Zinc</keyword>
<evidence type="ECO:0000256" key="9">
    <source>
        <dbReference type="PROSITE-ProRule" id="PRU00175"/>
    </source>
</evidence>
<reference evidence="12" key="1">
    <citation type="submission" date="2014-12" db="EMBL/GenBank/DDBJ databases">
        <title>Insight into the proteome of Arion vulgaris.</title>
        <authorList>
            <person name="Aradska J."/>
            <person name="Bulat T."/>
            <person name="Smidak R."/>
            <person name="Sarate P."/>
            <person name="Gangsoo J."/>
            <person name="Sialana F."/>
            <person name="Bilban M."/>
            <person name="Lubec G."/>
        </authorList>
    </citation>
    <scope>NUCLEOTIDE SEQUENCE</scope>
    <source>
        <tissue evidence="12">Skin</tissue>
    </source>
</reference>
<sequence>MLDEGSGVMEKKIPPRQSPSQPKNNGVISEKKSDYVSNKGGRQRNYKQSNNGGRSQELAQTPKPVQKYTQSYGDKRPRPRGYFNDRQSEEVVEANDDIFIADGTNSRKGNANYLLKFSFAPSGENGQYDTGRGSGWRFGRSGYGPRRKTFTTRYSPEQFLQASCQFIVTEGGEYTEQAINPDALVNWDMVEQVRTFSVEPVVCPICLQQLYAGKITKCGHVYCWSCILHHLQEKEIMCRTMECPICPHRIDPEELKSVLCVETSDYKVGDFIELKLMRKSKGSVYVCPKSQWTDREGVPHNIDDGTITQYMKLLSATYDQIQKQIIQKEKDDLDELLQTAEGYETCYIDIAKNSLERRENNLKMKFEVYGLTESEKLRKLTDQSYELVKSELEVEMIAEPAPISADDTEIIVQYADAFEDEKGLPIPNILPVLEFSSEAFPPGHDAQDIQSLTIFEDGANSFPNSPALTLPLKSQQFEISGHLTPEEAADHLELPEGGGGSYTFEKDSIRNKDTYYFYQASSGQHIYLSSLNAQCLTKEYGSLENSPEVIEAQIVAIERIFMNEDVRKRLRYLNHIPLTCEFHVVELKFQQPLVSRETLQHFQPEFDKRRKARMRKKKEEKDRAKQQEVEHKASFGIYPEVQIPLDNLAQFPAHLGNPSSSIISSAVLVAGTRHQSDSESGRADSFSESGSQAGNTNSPRQRNDSTESQTGLVSFAQMLKAGKSVPHSAVWGRAVPQEGHLHISATMPELSSPPGRYTAADDDDGGEYLPAPPIASSWFDDISKAMDAHTSRHQAQEALDVTDASLDTRAGGAAGAGGGRKKKTKKKEKQLLFSTSMARKG</sequence>
<feature type="region of interest" description="Disordered" evidence="10">
    <location>
        <begin position="605"/>
        <end position="631"/>
    </location>
</feature>
<dbReference type="PROSITE" id="PS50089">
    <property type="entry name" value="ZF_RING_2"/>
    <property type="match status" value="1"/>
</dbReference>
<comment type="subcellular location">
    <subcellularLocation>
        <location evidence="1">Cytoplasm</location>
    </subcellularLocation>
</comment>
<feature type="compositionally biased region" description="Basic residues" evidence="10">
    <location>
        <begin position="819"/>
        <end position="828"/>
    </location>
</feature>
<feature type="compositionally biased region" description="Polar residues" evidence="10">
    <location>
        <begin position="686"/>
        <end position="708"/>
    </location>
</feature>
<dbReference type="GO" id="GO:0008270">
    <property type="term" value="F:zinc ion binding"/>
    <property type="evidence" value="ECO:0007669"/>
    <property type="project" value="UniProtKB-KW"/>
</dbReference>
<feature type="compositionally biased region" description="Basic and acidic residues" evidence="10">
    <location>
        <begin position="617"/>
        <end position="631"/>
    </location>
</feature>
<dbReference type="SUPFAM" id="SSF57850">
    <property type="entry name" value="RING/U-box"/>
    <property type="match status" value="1"/>
</dbReference>
<protein>
    <recommendedName>
        <fullName evidence="7">E3 ubiquitin-protein ligase RNF10</fullName>
    </recommendedName>
    <alternativeName>
        <fullName evidence="8">RING finger protein 10</fullName>
    </alternativeName>
</protein>
<dbReference type="GO" id="GO:0000976">
    <property type="term" value="F:transcription cis-regulatory region binding"/>
    <property type="evidence" value="ECO:0007669"/>
    <property type="project" value="TreeGrafter"/>
</dbReference>
<dbReference type="Pfam" id="PF13445">
    <property type="entry name" value="zf-RING_UBOX"/>
    <property type="match status" value="1"/>
</dbReference>
<dbReference type="InterPro" id="IPR001841">
    <property type="entry name" value="Znf_RING"/>
</dbReference>
<dbReference type="InterPro" id="IPR039739">
    <property type="entry name" value="MAG2/RNF10"/>
</dbReference>
<keyword evidence="5 9" id="KW-0863">Zinc-finger</keyword>
<dbReference type="InterPro" id="IPR013083">
    <property type="entry name" value="Znf_RING/FYVE/PHD"/>
</dbReference>
<evidence type="ECO:0000259" key="11">
    <source>
        <dbReference type="PROSITE" id="PS50089"/>
    </source>
</evidence>
<accession>A0A0B7ALL1</accession>
<evidence type="ECO:0000256" key="3">
    <source>
        <dbReference type="ARBA" id="ARBA00022490"/>
    </source>
</evidence>
<dbReference type="Gene3D" id="3.30.40.10">
    <property type="entry name" value="Zinc/RING finger domain, C3HC4 (zinc finger)"/>
    <property type="match status" value="1"/>
</dbReference>
<gene>
    <name evidence="12" type="primary">ORF128688</name>
</gene>
<feature type="region of interest" description="Disordered" evidence="10">
    <location>
        <begin position="673"/>
        <end position="708"/>
    </location>
</feature>
<evidence type="ECO:0000256" key="5">
    <source>
        <dbReference type="ARBA" id="ARBA00022771"/>
    </source>
</evidence>
<name>A0A0B7ALL1_9EUPU</name>
<evidence type="ECO:0000256" key="2">
    <source>
        <dbReference type="ARBA" id="ARBA00008117"/>
    </source>
</evidence>
<evidence type="ECO:0000256" key="4">
    <source>
        <dbReference type="ARBA" id="ARBA00022723"/>
    </source>
</evidence>
<dbReference type="PANTHER" id="PTHR12983:SF9">
    <property type="entry name" value="E3 UBIQUITIN-PROTEIN LIGASE RNF10"/>
    <property type="match status" value="1"/>
</dbReference>
<feature type="compositionally biased region" description="Polar residues" evidence="10">
    <location>
        <begin position="46"/>
        <end position="59"/>
    </location>
</feature>
<dbReference type="PANTHER" id="PTHR12983">
    <property type="entry name" value="RING FINGER 10 FAMILY MEMBER"/>
    <property type="match status" value="1"/>
</dbReference>